<dbReference type="EMBL" id="KV722379">
    <property type="protein sequence ID" value="OCH91812.1"/>
    <property type="molecule type" value="Genomic_DNA"/>
</dbReference>
<evidence type="ECO:0000313" key="1">
    <source>
        <dbReference type="EMBL" id="OCH91812.1"/>
    </source>
</evidence>
<sequence length="263" mass="27953">MAELKHMQMHCQTRVRPLAPTRSSTSCTTAGPSWPTAHTLFQSTIIAVYMDLAIVKDLGDKIIYEAIPTNRTIPTSTASATSATINALYHNEDAQLMATGKQQVRTGAAVIIAGDTADLETQEFLCELTLAANAAANSLACGSILAGQTSETDEFGDVAFWLGEGPFGKGFENEVLKALGFAPQLPLAKIYPLDLFVQISPEQESAKEAIYLLSRFKDTFAFTVENLVGGTLGNPTVYILVGRLEGDGYAPGWGGLIGMGVAS</sequence>
<proteinExistence type="predicted"/>
<gene>
    <name evidence="1" type="ORF">OBBRIDRAFT_886717</name>
</gene>
<reference evidence="1 2" key="1">
    <citation type="submission" date="2016-07" db="EMBL/GenBank/DDBJ databases">
        <title>Draft genome of the white-rot fungus Obba rivulosa 3A-2.</title>
        <authorList>
            <consortium name="DOE Joint Genome Institute"/>
            <person name="Miettinen O."/>
            <person name="Riley R."/>
            <person name="Acob R."/>
            <person name="Barry K."/>
            <person name="Cullen D."/>
            <person name="De Vries R."/>
            <person name="Hainaut M."/>
            <person name="Hatakka A."/>
            <person name="Henrissat B."/>
            <person name="Hilden K."/>
            <person name="Kuo R."/>
            <person name="Labutti K."/>
            <person name="Lipzen A."/>
            <person name="Makela M.R."/>
            <person name="Sandor L."/>
            <person name="Spatafora J.W."/>
            <person name="Grigoriev I.V."/>
            <person name="Hibbett D.S."/>
        </authorList>
    </citation>
    <scope>NUCLEOTIDE SEQUENCE [LARGE SCALE GENOMIC DNA]</scope>
    <source>
        <strain evidence="1 2">3A-2</strain>
    </source>
</reference>
<dbReference type="OrthoDB" id="10261040at2759"/>
<name>A0A8E2DLQ5_9APHY</name>
<evidence type="ECO:0000313" key="2">
    <source>
        <dbReference type="Proteomes" id="UP000250043"/>
    </source>
</evidence>
<protein>
    <submittedName>
        <fullName evidence="1">Uncharacterized protein</fullName>
    </submittedName>
</protein>
<dbReference type="Proteomes" id="UP000250043">
    <property type="component" value="Unassembled WGS sequence"/>
</dbReference>
<dbReference type="AlphaFoldDB" id="A0A8E2DLQ5"/>
<accession>A0A8E2DLQ5</accession>
<keyword evidence="2" id="KW-1185">Reference proteome</keyword>
<organism evidence="1 2">
    <name type="scientific">Obba rivulosa</name>
    <dbReference type="NCBI Taxonomy" id="1052685"/>
    <lineage>
        <taxon>Eukaryota</taxon>
        <taxon>Fungi</taxon>
        <taxon>Dikarya</taxon>
        <taxon>Basidiomycota</taxon>
        <taxon>Agaricomycotina</taxon>
        <taxon>Agaricomycetes</taxon>
        <taxon>Polyporales</taxon>
        <taxon>Gelatoporiaceae</taxon>
        <taxon>Obba</taxon>
    </lineage>
</organism>